<dbReference type="InterPro" id="IPR013762">
    <property type="entry name" value="Integrase-like_cat_sf"/>
</dbReference>
<sequence>MNTPSEFGTDVKAKSLASRTMLITPLPVPHLWAAHIESYLLLLASIGRPDTTILLRRNQLWHMAKSVCHRPEDVTKEHITTWFGQQRWARETRRSYRSAVRGFFAFLYEAGHIGDDPAAKLPTISQDAPIPRPAPDAAWLWALEHARPRVELMLRLAAEAGLRRAEVAQVHDDDLDTIGPRLLVHGKGARDRVIPISEELAGQIAAGPRGHTPGDRSTSGYLFPNYSGGHLAPITVGLLITDVLPEGWTMHTLRHRFATRAYRATRNLRAVQMLLGHASVATTQRYLAVDDDEIRAAMLGAAA</sequence>
<gene>
    <name evidence="10" type="primary">45</name>
    <name evidence="10" type="ORF">PBI_JUSTASIGH_45</name>
</gene>
<keyword evidence="4" id="KW-0378">Hydrolase</keyword>
<dbReference type="PROSITE" id="PS51898">
    <property type="entry name" value="TYR_RECOMBINASE"/>
    <property type="match status" value="1"/>
</dbReference>
<reference evidence="10" key="1">
    <citation type="submission" date="2024-04" db="EMBL/GenBank/DDBJ databases">
        <authorList>
            <person name="Asai D.J."/>
            <person name="Lewis C.M."/>
            <person name="Viland M.D."/>
            <person name="Garlena R.A."/>
            <person name="Russell D.A."/>
            <person name="Jacobs-Sera D."/>
            <person name="Hatfull G.F."/>
        </authorList>
    </citation>
    <scope>NUCLEOTIDE SEQUENCE</scope>
</reference>
<keyword evidence="7" id="KW-0233">DNA recombination</keyword>
<dbReference type="Pfam" id="PF00589">
    <property type="entry name" value="Phage_integrase"/>
    <property type="match status" value="1"/>
</dbReference>
<dbReference type="GO" id="GO:0016740">
    <property type="term" value="F:transferase activity"/>
    <property type="evidence" value="ECO:0007669"/>
    <property type="project" value="UniProtKB-KW"/>
</dbReference>
<comment type="similarity">
    <text evidence="1">Belongs to the 'phage' integrase family.</text>
</comment>
<dbReference type="SUPFAM" id="SSF56349">
    <property type="entry name" value="DNA breaking-rejoining enzymes"/>
    <property type="match status" value="1"/>
</dbReference>
<evidence type="ECO:0000256" key="2">
    <source>
        <dbReference type="ARBA" id="ARBA00016082"/>
    </source>
</evidence>
<evidence type="ECO:0000256" key="5">
    <source>
        <dbReference type="ARBA" id="ARBA00022908"/>
    </source>
</evidence>
<evidence type="ECO:0000256" key="8">
    <source>
        <dbReference type="ARBA" id="ARBA00023195"/>
    </source>
</evidence>
<protein>
    <recommendedName>
        <fullName evidence="2">Integrase</fullName>
    </recommendedName>
</protein>
<evidence type="ECO:0000256" key="7">
    <source>
        <dbReference type="ARBA" id="ARBA00023172"/>
    </source>
</evidence>
<dbReference type="GO" id="GO:0003677">
    <property type="term" value="F:DNA binding"/>
    <property type="evidence" value="ECO:0007669"/>
    <property type="project" value="UniProtKB-KW"/>
</dbReference>
<dbReference type="GO" id="GO:0016787">
    <property type="term" value="F:hydrolase activity"/>
    <property type="evidence" value="ECO:0007669"/>
    <property type="project" value="UniProtKB-KW"/>
</dbReference>
<evidence type="ECO:0000259" key="9">
    <source>
        <dbReference type="PROSITE" id="PS51898"/>
    </source>
</evidence>
<dbReference type="Gene3D" id="1.10.150.130">
    <property type="match status" value="1"/>
</dbReference>
<feature type="domain" description="Tyr recombinase" evidence="9">
    <location>
        <begin position="129"/>
        <end position="299"/>
    </location>
</feature>
<dbReference type="InterPro" id="IPR050090">
    <property type="entry name" value="Tyrosine_recombinase_XerCD"/>
</dbReference>
<organism evidence="10">
    <name type="scientific">Mycobacterium phage JustASigh</name>
    <dbReference type="NCBI Taxonomy" id="3158894"/>
    <lineage>
        <taxon>Viruses</taxon>
        <taxon>Duplodnaviria</taxon>
        <taxon>Heunggongvirae</taxon>
        <taxon>Uroviricota</taxon>
        <taxon>Caudoviricetes</taxon>
    </lineage>
</organism>
<keyword evidence="5" id="KW-0229">DNA integration</keyword>
<keyword evidence="8" id="KW-1179">Viral genome integration</keyword>
<dbReference type="PANTHER" id="PTHR30349:SF64">
    <property type="entry name" value="PROPHAGE INTEGRASE INTD-RELATED"/>
    <property type="match status" value="1"/>
</dbReference>
<dbReference type="PANTHER" id="PTHR30349">
    <property type="entry name" value="PHAGE INTEGRASE-RELATED"/>
    <property type="match status" value="1"/>
</dbReference>
<keyword evidence="3" id="KW-0808">Transferase</keyword>
<dbReference type="InterPro" id="IPR002104">
    <property type="entry name" value="Integrase_catalytic"/>
</dbReference>
<evidence type="ECO:0000256" key="6">
    <source>
        <dbReference type="ARBA" id="ARBA00023125"/>
    </source>
</evidence>
<dbReference type="GO" id="GO:0006310">
    <property type="term" value="P:DNA recombination"/>
    <property type="evidence" value="ECO:0007669"/>
    <property type="project" value="UniProtKB-KW"/>
</dbReference>
<dbReference type="InterPro" id="IPR011010">
    <property type="entry name" value="DNA_brk_join_enz"/>
</dbReference>
<dbReference type="EMBL" id="PP750961">
    <property type="protein sequence ID" value="XCH43027.1"/>
    <property type="molecule type" value="Genomic_DNA"/>
</dbReference>
<dbReference type="GO" id="GO:0075713">
    <property type="term" value="P:establishment of integrated proviral latency"/>
    <property type="evidence" value="ECO:0007669"/>
    <property type="project" value="UniProtKB-KW"/>
</dbReference>
<keyword evidence="6" id="KW-0238">DNA-binding</keyword>
<accession>A0AAU8GMB5</accession>
<evidence type="ECO:0000256" key="3">
    <source>
        <dbReference type="ARBA" id="ARBA00022679"/>
    </source>
</evidence>
<name>A0AAU8GMB5_9CAUD</name>
<dbReference type="Gene3D" id="1.10.443.10">
    <property type="entry name" value="Intergrase catalytic core"/>
    <property type="match status" value="1"/>
</dbReference>
<proteinExistence type="inferred from homology"/>
<evidence type="ECO:0000256" key="4">
    <source>
        <dbReference type="ARBA" id="ARBA00022801"/>
    </source>
</evidence>
<dbReference type="GO" id="GO:0044826">
    <property type="term" value="P:viral genome integration into host DNA"/>
    <property type="evidence" value="ECO:0007669"/>
    <property type="project" value="UniProtKB-KW"/>
</dbReference>
<evidence type="ECO:0000256" key="1">
    <source>
        <dbReference type="ARBA" id="ARBA00008857"/>
    </source>
</evidence>
<evidence type="ECO:0000313" key="10">
    <source>
        <dbReference type="EMBL" id="XCH43027.1"/>
    </source>
</evidence>
<keyword evidence="8" id="KW-1160">Virus entry into host cell</keyword>
<dbReference type="InterPro" id="IPR010998">
    <property type="entry name" value="Integrase_recombinase_N"/>
</dbReference>
<dbReference type="GO" id="GO:0015074">
    <property type="term" value="P:DNA integration"/>
    <property type="evidence" value="ECO:0007669"/>
    <property type="project" value="UniProtKB-KW"/>
</dbReference>